<dbReference type="EMBL" id="CP144751">
    <property type="protein sequence ID" value="WVZ87694.1"/>
    <property type="molecule type" value="Genomic_DNA"/>
</dbReference>
<sequence>MDSLKMQVLPIITSVAFSLAQHTVEYRTIDLLWLFELQVSEQSNILCHGTASMLASIEIIKRLEALNSGMAKRENQGSPGEGTKPPAGKRWFFW</sequence>
<gene>
    <name evidence="2" type="ORF">U9M48_034293</name>
</gene>
<evidence type="ECO:0000256" key="1">
    <source>
        <dbReference type="SAM" id="MobiDB-lite"/>
    </source>
</evidence>
<proteinExistence type="predicted"/>
<name>A0AAQ3UA90_PASNO</name>
<keyword evidence="3" id="KW-1185">Reference proteome</keyword>
<organism evidence="2 3">
    <name type="scientific">Paspalum notatum var. saurae</name>
    <dbReference type="NCBI Taxonomy" id="547442"/>
    <lineage>
        <taxon>Eukaryota</taxon>
        <taxon>Viridiplantae</taxon>
        <taxon>Streptophyta</taxon>
        <taxon>Embryophyta</taxon>
        <taxon>Tracheophyta</taxon>
        <taxon>Spermatophyta</taxon>
        <taxon>Magnoliopsida</taxon>
        <taxon>Liliopsida</taxon>
        <taxon>Poales</taxon>
        <taxon>Poaceae</taxon>
        <taxon>PACMAD clade</taxon>
        <taxon>Panicoideae</taxon>
        <taxon>Andropogonodae</taxon>
        <taxon>Paspaleae</taxon>
        <taxon>Paspalinae</taxon>
        <taxon>Paspalum</taxon>
    </lineage>
</organism>
<accession>A0AAQ3UA90</accession>
<evidence type="ECO:0000313" key="3">
    <source>
        <dbReference type="Proteomes" id="UP001341281"/>
    </source>
</evidence>
<dbReference type="Proteomes" id="UP001341281">
    <property type="component" value="Chromosome 07"/>
</dbReference>
<reference evidence="2 3" key="1">
    <citation type="submission" date="2024-02" db="EMBL/GenBank/DDBJ databases">
        <title>High-quality chromosome-scale genome assembly of Pensacola bahiagrass (Paspalum notatum Flugge var. saurae).</title>
        <authorList>
            <person name="Vega J.M."/>
            <person name="Podio M."/>
            <person name="Orjuela J."/>
            <person name="Siena L.A."/>
            <person name="Pessino S.C."/>
            <person name="Combes M.C."/>
            <person name="Mariac C."/>
            <person name="Albertini E."/>
            <person name="Pupilli F."/>
            <person name="Ortiz J.P.A."/>
            <person name="Leblanc O."/>
        </authorList>
    </citation>
    <scope>NUCLEOTIDE SEQUENCE [LARGE SCALE GENOMIC DNA]</scope>
    <source>
        <strain evidence="2">R1</strain>
        <tissue evidence="2">Leaf</tissue>
    </source>
</reference>
<protein>
    <submittedName>
        <fullName evidence="2">Uncharacterized protein</fullName>
    </submittedName>
</protein>
<evidence type="ECO:0000313" key="2">
    <source>
        <dbReference type="EMBL" id="WVZ87694.1"/>
    </source>
</evidence>
<feature type="region of interest" description="Disordered" evidence="1">
    <location>
        <begin position="71"/>
        <end position="94"/>
    </location>
</feature>
<dbReference type="AlphaFoldDB" id="A0AAQ3UA90"/>